<name>A0A5B2VCB8_9HYPH</name>
<evidence type="ECO:0000313" key="2">
    <source>
        <dbReference type="EMBL" id="KAA2236624.1"/>
    </source>
</evidence>
<organism evidence="2 3">
    <name type="scientific">Salinarimonas soli</name>
    <dbReference type="NCBI Taxonomy" id="1638099"/>
    <lineage>
        <taxon>Bacteria</taxon>
        <taxon>Pseudomonadati</taxon>
        <taxon>Pseudomonadota</taxon>
        <taxon>Alphaproteobacteria</taxon>
        <taxon>Hyphomicrobiales</taxon>
        <taxon>Salinarimonadaceae</taxon>
        <taxon>Salinarimonas</taxon>
    </lineage>
</organism>
<dbReference type="OrthoDB" id="1522627at2"/>
<sequence length="241" mass="26190">MARPSWRIIGLGLAASVALVGAAEAADRDRAALDLAERYLEVWSARNDVMLEATPDLYAPAVGYYGRQTRRSELLAEKRRFADRWPVRRYTHRPETLRVTCDAQARSCLVRSLYDYKVANPGKGTRAQGSSGLALEVSFASDHPVIVSETAWKPGEAKPAPAGGDDRAVALCRDYLARAAAPHGQIRVQVERDGPVRETSRGELTLPLAARVVYARAGGPETRSSPVVCRVDPAGRVVGIE</sequence>
<accession>A0A5B2VCB8</accession>
<reference evidence="2 3" key="2">
    <citation type="submission" date="2019-09" db="EMBL/GenBank/DDBJ databases">
        <authorList>
            <person name="Jin C."/>
        </authorList>
    </citation>
    <scope>NUCLEOTIDE SEQUENCE [LARGE SCALE GENOMIC DNA]</scope>
    <source>
        <strain evidence="2 3">BN140002</strain>
    </source>
</reference>
<evidence type="ECO:0000313" key="3">
    <source>
        <dbReference type="Proteomes" id="UP000323142"/>
    </source>
</evidence>
<comment type="caution">
    <text evidence="2">The sequence shown here is derived from an EMBL/GenBank/DDBJ whole genome shotgun (WGS) entry which is preliminary data.</text>
</comment>
<keyword evidence="3" id="KW-1185">Reference proteome</keyword>
<dbReference type="AlphaFoldDB" id="A0A5B2VCB8"/>
<feature type="chain" id="PRO_5023065353" evidence="1">
    <location>
        <begin position="26"/>
        <end position="241"/>
    </location>
</feature>
<dbReference type="RefSeq" id="WP_149818630.1">
    <property type="nucleotide sequence ID" value="NZ_VUOA01000025.1"/>
</dbReference>
<dbReference type="EMBL" id="VUOA01000025">
    <property type="protein sequence ID" value="KAA2236624.1"/>
    <property type="molecule type" value="Genomic_DNA"/>
</dbReference>
<evidence type="ECO:0000256" key="1">
    <source>
        <dbReference type="SAM" id="SignalP"/>
    </source>
</evidence>
<gene>
    <name evidence="2" type="ORF">F0L46_14250</name>
</gene>
<dbReference type="Proteomes" id="UP000323142">
    <property type="component" value="Unassembled WGS sequence"/>
</dbReference>
<keyword evidence="1" id="KW-0732">Signal</keyword>
<protein>
    <submittedName>
        <fullName evidence="2">Uncharacterized protein</fullName>
    </submittedName>
</protein>
<reference evidence="2 3" key="1">
    <citation type="submission" date="2019-09" db="EMBL/GenBank/DDBJ databases">
        <title>Salinarimonas rosea gen. nov., sp. nov., a new member of the a-2 subgroup of the Proteobacteria.</title>
        <authorList>
            <person name="Liu J."/>
        </authorList>
    </citation>
    <scope>NUCLEOTIDE SEQUENCE [LARGE SCALE GENOMIC DNA]</scope>
    <source>
        <strain evidence="2 3">BN140002</strain>
    </source>
</reference>
<proteinExistence type="predicted"/>
<feature type="signal peptide" evidence="1">
    <location>
        <begin position="1"/>
        <end position="25"/>
    </location>
</feature>